<organism evidence="1 2">
    <name type="scientific">Dictyobacter halimunensis</name>
    <dbReference type="NCBI Taxonomy" id="3026934"/>
    <lineage>
        <taxon>Bacteria</taxon>
        <taxon>Bacillati</taxon>
        <taxon>Chloroflexota</taxon>
        <taxon>Ktedonobacteria</taxon>
        <taxon>Ktedonobacterales</taxon>
        <taxon>Dictyobacteraceae</taxon>
        <taxon>Dictyobacter</taxon>
    </lineage>
</organism>
<accession>A0ABQ6FMM5</accession>
<protein>
    <submittedName>
        <fullName evidence="1">Uncharacterized protein</fullName>
    </submittedName>
</protein>
<keyword evidence="2" id="KW-1185">Reference proteome</keyword>
<sequence>MCGERGADCIYHTVYDVHNRRKGKSDDTNCDTSIPSSWYTSKVWYRGITDKDGTALGNVVFPYTNPPASLALYDAP</sequence>
<comment type="caution">
    <text evidence="1">The sequence shown here is derived from an EMBL/GenBank/DDBJ whole genome shotgun (WGS) entry which is preliminary data.</text>
</comment>
<dbReference type="Proteomes" id="UP001344906">
    <property type="component" value="Unassembled WGS sequence"/>
</dbReference>
<name>A0ABQ6FMM5_9CHLR</name>
<evidence type="ECO:0000313" key="2">
    <source>
        <dbReference type="Proteomes" id="UP001344906"/>
    </source>
</evidence>
<proteinExistence type="predicted"/>
<gene>
    <name evidence="1" type="ORF">KDH_05510</name>
</gene>
<evidence type="ECO:0000313" key="1">
    <source>
        <dbReference type="EMBL" id="GLV53699.1"/>
    </source>
</evidence>
<reference evidence="1 2" key="1">
    <citation type="submission" date="2023-02" db="EMBL/GenBank/DDBJ databases">
        <title>Dictyobacter halimunensis sp. nov., a new member of the class Ktedonobacteria from forest soil in a geothermal area.</title>
        <authorList>
            <person name="Rachmania M.K."/>
            <person name="Ningsih F."/>
            <person name="Sakai Y."/>
            <person name="Yabe S."/>
            <person name="Yokota A."/>
            <person name="Sjamsuridzal W."/>
        </authorList>
    </citation>
    <scope>NUCLEOTIDE SEQUENCE [LARGE SCALE GENOMIC DNA]</scope>
    <source>
        <strain evidence="1 2">S3.2.2.5</strain>
    </source>
</reference>
<dbReference type="EMBL" id="BSRI01000001">
    <property type="protein sequence ID" value="GLV53699.1"/>
    <property type="molecule type" value="Genomic_DNA"/>
</dbReference>